<feature type="domain" description="Response regulatory" evidence="7">
    <location>
        <begin position="2"/>
        <end position="122"/>
    </location>
</feature>
<dbReference type="Pfam" id="PF00196">
    <property type="entry name" value="GerE"/>
    <property type="match status" value="1"/>
</dbReference>
<dbReference type="EMBL" id="CADCVO010000104">
    <property type="protein sequence ID" value="CAA9474457.1"/>
    <property type="molecule type" value="Genomic_DNA"/>
</dbReference>
<dbReference type="AlphaFoldDB" id="A0A6J4RPR5"/>
<evidence type="ECO:0000256" key="4">
    <source>
        <dbReference type="ARBA" id="ARBA00023163"/>
    </source>
</evidence>
<dbReference type="CDD" id="cd17535">
    <property type="entry name" value="REC_NarL-like"/>
    <property type="match status" value="1"/>
</dbReference>
<organism evidence="8">
    <name type="scientific">uncultured Solirubrobacteraceae bacterium</name>
    <dbReference type="NCBI Taxonomy" id="1162706"/>
    <lineage>
        <taxon>Bacteria</taxon>
        <taxon>Bacillati</taxon>
        <taxon>Actinomycetota</taxon>
        <taxon>Thermoleophilia</taxon>
        <taxon>Solirubrobacterales</taxon>
        <taxon>Solirubrobacteraceae</taxon>
        <taxon>environmental samples</taxon>
    </lineage>
</organism>
<accession>A0A6J4RPR5</accession>
<dbReference type="SMART" id="SM00448">
    <property type="entry name" value="REC"/>
    <property type="match status" value="1"/>
</dbReference>
<evidence type="ECO:0000256" key="2">
    <source>
        <dbReference type="ARBA" id="ARBA00023015"/>
    </source>
</evidence>
<evidence type="ECO:0000256" key="1">
    <source>
        <dbReference type="ARBA" id="ARBA00022553"/>
    </source>
</evidence>
<reference evidence="8" key="1">
    <citation type="submission" date="2020-02" db="EMBL/GenBank/DDBJ databases">
        <authorList>
            <person name="Meier V. D."/>
        </authorList>
    </citation>
    <scope>NUCLEOTIDE SEQUENCE</scope>
    <source>
        <strain evidence="8">AVDCRST_MAG13</strain>
    </source>
</reference>
<dbReference type="SUPFAM" id="SSF52172">
    <property type="entry name" value="CheY-like"/>
    <property type="match status" value="1"/>
</dbReference>
<keyword evidence="1 5" id="KW-0597">Phosphoprotein</keyword>
<dbReference type="SUPFAM" id="SSF46894">
    <property type="entry name" value="C-terminal effector domain of the bipartite response regulators"/>
    <property type="match status" value="1"/>
</dbReference>
<proteinExistence type="predicted"/>
<name>A0A6J4RPR5_9ACTN</name>
<dbReference type="InterPro" id="IPR011006">
    <property type="entry name" value="CheY-like_superfamily"/>
</dbReference>
<dbReference type="GO" id="GO:0003677">
    <property type="term" value="F:DNA binding"/>
    <property type="evidence" value="ECO:0007669"/>
    <property type="project" value="UniProtKB-KW"/>
</dbReference>
<dbReference type="InterPro" id="IPR016032">
    <property type="entry name" value="Sig_transdc_resp-reg_C-effctor"/>
</dbReference>
<feature type="domain" description="HTH luxR-type" evidence="6">
    <location>
        <begin position="144"/>
        <end position="214"/>
    </location>
</feature>
<keyword evidence="3" id="KW-0238">DNA-binding</keyword>
<keyword evidence="4" id="KW-0804">Transcription</keyword>
<dbReference type="InterPro" id="IPR001789">
    <property type="entry name" value="Sig_transdc_resp-reg_receiver"/>
</dbReference>
<dbReference type="CDD" id="cd06170">
    <property type="entry name" value="LuxR_C_like"/>
    <property type="match status" value="1"/>
</dbReference>
<dbReference type="Pfam" id="PF00072">
    <property type="entry name" value="Response_reg"/>
    <property type="match status" value="1"/>
</dbReference>
<evidence type="ECO:0000256" key="3">
    <source>
        <dbReference type="ARBA" id="ARBA00023125"/>
    </source>
</evidence>
<dbReference type="GO" id="GO:0006355">
    <property type="term" value="P:regulation of DNA-templated transcription"/>
    <property type="evidence" value="ECO:0007669"/>
    <property type="project" value="InterPro"/>
</dbReference>
<dbReference type="PANTHER" id="PTHR43214">
    <property type="entry name" value="TWO-COMPONENT RESPONSE REGULATOR"/>
    <property type="match status" value="1"/>
</dbReference>
<dbReference type="GO" id="GO:0000160">
    <property type="term" value="P:phosphorelay signal transduction system"/>
    <property type="evidence" value="ECO:0007669"/>
    <property type="project" value="InterPro"/>
</dbReference>
<evidence type="ECO:0000259" key="6">
    <source>
        <dbReference type="PROSITE" id="PS50043"/>
    </source>
</evidence>
<gene>
    <name evidence="8" type="ORF">AVDCRST_MAG13-713</name>
</gene>
<dbReference type="Gene3D" id="3.40.50.2300">
    <property type="match status" value="1"/>
</dbReference>
<keyword evidence="2" id="KW-0805">Transcription regulation</keyword>
<dbReference type="InterPro" id="IPR039420">
    <property type="entry name" value="WalR-like"/>
</dbReference>
<evidence type="ECO:0000256" key="5">
    <source>
        <dbReference type="PROSITE-ProRule" id="PRU00169"/>
    </source>
</evidence>
<dbReference type="PRINTS" id="PR00038">
    <property type="entry name" value="HTHLUXR"/>
</dbReference>
<dbReference type="PROSITE" id="PS50043">
    <property type="entry name" value="HTH_LUXR_2"/>
    <property type="match status" value="1"/>
</dbReference>
<evidence type="ECO:0000259" key="7">
    <source>
        <dbReference type="PROSITE" id="PS50110"/>
    </source>
</evidence>
<sequence>MRVVIGEDQVLMREGLRLVLEQAGFTIAGVAEDAPTLVQLARELRPDLVLADIRMPPGLADDGLRAVLSLRAERPELPVIVLSQHMQRRYASELLESGEQSVGYLLKQRIADLDTFIGDMHRVVGGGTVLDPVVVAAMIGRPRAGDPLAGLTGRQREVLALMAEGRSNAAIAELLHIEEKSVVRHASHVYAQLGIEESRQGHRRVLAVVQYLSQ</sequence>
<dbReference type="InterPro" id="IPR058245">
    <property type="entry name" value="NreC/VraR/RcsB-like_REC"/>
</dbReference>
<dbReference type="PANTHER" id="PTHR43214:SF24">
    <property type="entry name" value="TRANSCRIPTIONAL REGULATORY PROTEIN NARL-RELATED"/>
    <property type="match status" value="1"/>
</dbReference>
<feature type="modified residue" description="4-aspartylphosphate" evidence="5">
    <location>
        <position position="52"/>
    </location>
</feature>
<dbReference type="SMART" id="SM00421">
    <property type="entry name" value="HTH_LUXR"/>
    <property type="match status" value="1"/>
</dbReference>
<dbReference type="InterPro" id="IPR000792">
    <property type="entry name" value="Tscrpt_reg_LuxR_C"/>
</dbReference>
<dbReference type="PROSITE" id="PS50110">
    <property type="entry name" value="RESPONSE_REGULATORY"/>
    <property type="match status" value="1"/>
</dbReference>
<protein>
    <submittedName>
        <fullName evidence="8">Two-component transcriptional response regulator, LuxR family</fullName>
    </submittedName>
</protein>
<evidence type="ECO:0000313" key="8">
    <source>
        <dbReference type="EMBL" id="CAA9474457.1"/>
    </source>
</evidence>